<keyword evidence="3" id="KW-1015">Disulfide bond</keyword>
<dbReference type="RefSeq" id="WP_169657329.1">
    <property type="nucleotide sequence ID" value="NZ_JABANE010000033.1"/>
</dbReference>
<dbReference type="PROSITE" id="PS51352">
    <property type="entry name" value="THIOREDOXIN_2"/>
    <property type="match status" value="1"/>
</dbReference>
<feature type="domain" description="Thioredoxin" evidence="5">
    <location>
        <begin position="49"/>
        <end position="185"/>
    </location>
</feature>
<evidence type="ECO:0000256" key="3">
    <source>
        <dbReference type="ARBA" id="ARBA00023157"/>
    </source>
</evidence>
<dbReference type="AlphaFoldDB" id="A0A7X9X9R2"/>
<reference evidence="6 7" key="1">
    <citation type="submission" date="2020-04" db="EMBL/GenBank/DDBJ databases">
        <title>Flammeovirga sp. SR4, a novel species isolated from seawater.</title>
        <authorList>
            <person name="Wang X."/>
        </authorList>
    </citation>
    <scope>NUCLEOTIDE SEQUENCE [LARGE SCALE GENOMIC DNA]</scope>
    <source>
        <strain evidence="6 7">ATCC 23126</strain>
    </source>
</reference>
<organism evidence="6 7">
    <name type="scientific">Flammeovirga aprica JL-4</name>
    <dbReference type="NCBI Taxonomy" id="694437"/>
    <lineage>
        <taxon>Bacteria</taxon>
        <taxon>Pseudomonadati</taxon>
        <taxon>Bacteroidota</taxon>
        <taxon>Cytophagia</taxon>
        <taxon>Cytophagales</taxon>
        <taxon>Flammeovirgaceae</taxon>
        <taxon>Flammeovirga</taxon>
    </lineage>
</organism>
<evidence type="ECO:0000313" key="7">
    <source>
        <dbReference type="Proteomes" id="UP000576082"/>
    </source>
</evidence>
<dbReference type="InterPro" id="IPR050553">
    <property type="entry name" value="Thioredoxin_ResA/DsbE_sf"/>
</dbReference>
<evidence type="ECO:0000256" key="2">
    <source>
        <dbReference type="ARBA" id="ARBA00022748"/>
    </source>
</evidence>
<keyword evidence="7" id="KW-1185">Reference proteome</keyword>
<dbReference type="Proteomes" id="UP000576082">
    <property type="component" value="Unassembled WGS sequence"/>
</dbReference>
<name>A0A7X9X9R2_9BACT</name>
<keyword evidence="2" id="KW-0201">Cytochrome c-type biogenesis</keyword>
<accession>A0A7X9X9R2</accession>
<gene>
    <name evidence="6" type="ORF">HHU12_13795</name>
</gene>
<dbReference type="SUPFAM" id="SSF52833">
    <property type="entry name" value="Thioredoxin-like"/>
    <property type="match status" value="1"/>
</dbReference>
<dbReference type="CDD" id="cd02966">
    <property type="entry name" value="TlpA_like_family"/>
    <property type="match status" value="1"/>
</dbReference>
<evidence type="ECO:0000256" key="4">
    <source>
        <dbReference type="ARBA" id="ARBA00023284"/>
    </source>
</evidence>
<sequence>MLKQPLDTLGKYYDSLEITVRNSHFKNLLNTKYKKFKKYSKVKEAQRMIQKGNKAPLFSLVGVDQKKYTIDFTSKTYKVLDFWGSWCGPCVQGFPKMKEYHEKYNDKINFIGIACKDNEANWKKAIEKHKLPWLNLINLNSLEMDVSIKYAVRAYPTKVLINSKGKIVEVFKGEGDDFYDKLDQL</sequence>
<dbReference type="Pfam" id="PF08534">
    <property type="entry name" value="Redoxin"/>
    <property type="match status" value="1"/>
</dbReference>
<dbReference type="EMBL" id="JABANE010000033">
    <property type="protein sequence ID" value="NME69042.1"/>
    <property type="molecule type" value="Genomic_DNA"/>
</dbReference>
<dbReference type="GO" id="GO:0030313">
    <property type="term" value="C:cell envelope"/>
    <property type="evidence" value="ECO:0007669"/>
    <property type="project" value="UniProtKB-SubCell"/>
</dbReference>
<dbReference type="InterPro" id="IPR013766">
    <property type="entry name" value="Thioredoxin_domain"/>
</dbReference>
<dbReference type="GO" id="GO:0016491">
    <property type="term" value="F:oxidoreductase activity"/>
    <property type="evidence" value="ECO:0007669"/>
    <property type="project" value="InterPro"/>
</dbReference>
<keyword evidence="4" id="KW-0676">Redox-active center</keyword>
<protein>
    <submittedName>
        <fullName evidence="6">TlpA family protein disulfide reductase</fullName>
    </submittedName>
</protein>
<evidence type="ECO:0000256" key="1">
    <source>
        <dbReference type="ARBA" id="ARBA00004196"/>
    </source>
</evidence>
<evidence type="ECO:0000259" key="5">
    <source>
        <dbReference type="PROSITE" id="PS51352"/>
    </source>
</evidence>
<dbReference type="InterPro" id="IPR017937">
    <property type="entry name" value="Thioredoxin_CS"/>
</dbReference>
<comment type="caution">
    <text evidence="6">The sequence shown here is derived from an EMBL/GenBank/DDBJ whole genome shotgun (WGS) entry which is preliminary data.</text>
</comment>
<dbReference type="PANTHER" id="PTHR42852">
    <property type="entry name" value="THIOL:DISULFIDE INTERCHANGE PROTEIN DSBE"/>
    <property type="match status" value="1"/>
</dbReference>
<dbReference type="GO" id="GO:0017004">
    <property type="term" value="P:cytochrome complex assembly"/>
    <property type="evidence" value="ECO:0007669"/>
    <property type="project" value="UniProtKB-KW"/>
</dbReference>
<dbReference type="InterPro" id="IPR036249">
    <property type="entry name" value="Thioredoxin-like_sf"/>
</dbReference>
<proteinExistence type="predicted"/>
<comment type="subcellular location">
    <subcellularLocation>
        <location evidence="1">Cell envelope</location>
    </subcellularLocation>
</comment>
<dbReference type="Gene3D" id="3.40.30.10">
    <property type="entry name" value="Glutaredoxin"/>
    <property type="match status" value="1"/>
</dbReference>
<dbReference type="InterPro" id="IPR013740">
    <property type="entry name" value="Redoxin"/>
</dbReference>
<evidence type="ECO:0000313" key="6">
    <source>
        <dbReference type="EMBL" id="NME69042.1"/>
    </source>
</evidence>
<dbReference type="PROSITE" id="PS00194">
    <property type="entry name" value="THIOREDOXIN_1"/>
    <property type="match status" value="1"/>
</dbReference>
<dbReference type="PANTHER" id="PTHR42852:SF6">
    <property type="entry name" value="THIOL:DISULFIDE INTERCHANGE PROTEIN DSBE"/>
    <property type="match status" value="1"/>
</dbReference>